<dbReference type="GO" id="GO:0006269">
    <property type="term" value="P:DNA replication, synthesis of primer"/>
    <property type="evidence" value="ECO:0007669"/>
    <property type="project" value="TreeGrafter"/>
</dbReference>
<dbReference type="PANTHER" id="PTHR30313">
    <property type="entry name" value="DNA PRIMASE"/>
    <property type="match status" value="1"/>
</dbReference>
<dbReference type="Gene3D" id="1.10.860.10">
    <property type="entry name" value="DNAb Helicase, Chain A"/>
    <property type="match status" value="1"/>
</dbReference>
<proteinExistence type="predicted"/>
<evidence type="ECO:0000259" key="1">
    <source>
        <dbReference type="Pfam" id="PF10410"/>
    </source>
</evidence>
<feature type="domain" description="DNA primase DnaB-helicase binding" evidence="1">
    <location>
        <begin position="36"/>
        <end position="74"/>
    </location>
</feature>
<reference evidence="2" key="1">
    <citation type="submission" date="2018-06" db="EMBL/GenBank/DDBJ databases">
        <authorList>
            <person name="Zhirakovskaya E."/>
        </authorList>
    </citation>
    <scope>NUCLEOTIDE SEQUENCE</scope>
</reference>
<feature type="non-terminal residue" evidence="2">
    <location>
        <position position="1"/>
    </location>
</feature>
<organism evidence="2">
    <name type="scientific">hydrothermal vent metagenome</name>
    <dbReference type="NCBI Taxonomy" id="652676"/>
    <lineage>
        <taxon>unclassified sequences</taxon>
        <taxon>metagenomes</taxon>
        <taxon>ecological metagenomes</taxon>
    </lineage>
</organism>
<dbReference type="InterPro" id="IPR019475">
    <property type="entry name" value="DNA_primase_DnaB-bd"/>
</dbReference>
<accession>A0A3B1CBT8</accession>
<dbReference type="PANTHER" id="PTHR30313:SF2">
    <property type="entry name" value="DNA PRIMASE"/>
    <property type="match status" value="1"/>
</dbReference>
<dbReference type="Pfam" id="PF10410">
    <property type="entry name" value="DnaB_bind"/>
    <property type="match status" value="1"/>
</dbReference>
<dbReference type="AlphaFoldDB" id="A0A3B1CBT8"/>
<dbReference type="InterPro" id="IPR050219">
    <property type="entry name" value="DnaG_primase"/>
</dbReference>
<dbReference type="InterPro" id="IPR016136">
    <property type="entry name" value="DNA_helicase_N/primase_C"/>
</dbReference>
<evidence type="ECO:0000313" key="2">
    <source>
        <dbReference type="EMBL" id="VAX27659.1"/>
    </source>
</evidence>
<protein>
    <recommendedName>
        <fullName evidence="1">DNA primase DnaB-helicase binding domain-containing protein</fullName>
    </recommendedName>
</protein>
<dbReference type="GO" id="GO:0005737">
    <property type="term" value="C:cytoplasm"/>
    <property type="evidence" value="ECO:0007669"/>
    <property type="project" value="TreeGrafter"/>
</dbReference>
<gene>
    <name evidence="2" type="ORF">MNBD_NITROSPIRAE02-1393</name>
</gene>
<dbReference type="SUPFAM" id="SSF56731">
    <property type="entry name" value="DNA primase core"/>
    <property type="match status" value="1"/>
</dbReference>
<dbReference type="EMBL" id="UOGH01000054">
    <property type="protein sequence ID" value="VAX27659.1"/>
    <property type="molecule type" value="Genomic_DNA"/>
</dbReference>
<name>A0A3B1CBT8_9ZZZZ</name>
<dbReference type="GO" id="GO:0016779">
    <property type="term" value="F:nucleotidyltransferase activity"/>
    <property type="evidence" value="ECO:0007669"/>
    <property type="project" value="InterPro"/>
</dbReference>
<sequence>SGDDPDTFLRKKGRDAFQQKFRDVMGLVDFYLSLSGERVDIVRDLILIISRVTDGIIRSDLIREVSEKTGLSEQFLREELNHLRKKPGLSRNDKKSAEPMSAERFLLGVYLSYPEHVHLIRESITPAEIEDKSVRAIFEKLYFSSVSMLEEITAKLNEHELAIVTGATMGLNIDSEEVERNIRDCIRTIRSKKLKRRLRDLEMEIRIAENRGEGHLINNLQDQMNLLIKEGGSG</sequence>